<dbReference type="Proteomes" id="UP001054945">
    <property type="component" value="Unassembled WGS sequence"/>
</dbReference>
<gene>
    <name evidence="2" type="ORF">CEXT_653341</name>
</gene>
<name>A0AAV4PFY6_CAEEX</name>
<accession>A0AAV4PFY6</accession>
<reference evidence="2 3" key="1">
    <citation type="submission" date="2021-06" db="EMBL/GenBank/DDBJ databases">
        <title>Caerostris extrusa draft genome.</title>
        <authorList>
            <person name="Kono N."/>
            <person name="Arakawa K."/>
        </authorList>
    </citation>
    <scope>NUCLEOTIDE SEQUENCE [LARGE SCALE GENOMIC DNA]</scope>
</reference>
<evidence type="ECO:0000256" key="1">
    <source>
        <dbReference type="SAM" id="MobiDB-lite"/>
    </source>
</evidence>
<organism evidence="2 3">
    <name type="scientific">Caerostris extrusa</name>
    <name type="common">Bark spider</name>
    <name type="synonym">Caerostris bankana</name>
    <dbReference type="NCBI Taxonomy" id="172846"/>
    <lineage>
        <taxon>Eukaryota</taxon>
        <taxon>Metazoa</taxon>
        <taxon>Ecdysozoa</taxon>
        <taxon>Arthropoda</taxon>
        <taxon>Chelicerata</taxon>
        <taxon>Arachnida</taxon>
        <taxon>Araneae</taxon>
        <taxon>Araneomorphae</taxon>
        <taxon>Entelegynae</taxon>
        <taxon>Araneoidea</taxon>
        <taxon>Araneidae</taxon>
        <taxon>Caerostris</taxon>
    </lineage>
</organism>
<feature type="region of interest" description="Disordered" evidence="1">
    <location>
        <begin position="1"/>
        <end position="23"/>
    </location>
</feature>
<evidence type="ECO:0000313" key="2">
    <source>
        <dbReference type="EMBL" id="GIX94880.1"/>
    </source>
</evidence>
<protein>
    <submittedName>
        <fullName evidence="2">Uncharacterized protein</fullName>
    </submittedName>
</protein>
<comment type="caution">
    <text evidence="2">The sequence shown here is derived from an EMBL/GenBank/DDBJ whole genome shotgun (WGS) entry which is preliminary data.</text>
</comment>
<proteinExistence type="predicted"/>
<dbReference type="EMBL" id="BPLR01004443">
    <property type="protein sequence ID" value="GIX94880.1"/>
    <property type="molecule type" value="Genomic_DNA"/>
</dbReference>
<sequence>MVVPEKGGACSSGTLPPPPLSPRDLKRKWGFSGTAFRWFLMQGIILPTVRCTVANEILDAKVGWYDVKILFKFCWDFMTLRIGNGFGG</sequence>
<evidence type="ECO:0000313" key="3">
    <source>
        <dbReference type="Proteomes" id="UP001054945"/>
    </source>
</evidence>
<dbReference type="AlphaFoldDB" id="A0AAV4PFY6"/>
<keyword evidence="3" id="KW-1185">Reference proteome</keyword>